<protein>
    <submittedName>
        <fullName evidence="2">Uncharacterized protein</fullName>
    </submittedName>
</protein>
<accession>A0A9J8C4G9</accession>
<evidence type="ECO:0000313" key="2">
    <source>
        <dbReference type="Ensembl" id="ENSCCRP00000163983.1"/>
    </source>
</evidence>
<proteinExistence type="predicted"/>
<dbReference type="PANTHER" id="PTHR31025:SF27">
    <property type="entry name" value="SI:CH211-193K19.2-RELATED"/>
    <property type="match status" value="1"/>
</dbReference>
<keyword evidence="3" id="KW-1185">Reference proteome</keyword>
<name>A0A9J8C4G9_CYPCA</name>
<evidence type="ECO:0000256" key="1">
    <source>
        <dbReference type="SAM" id="MobiDB-lite"/>
    </source>
</evidence>
<sequence length="524" mass="60470">MSTQFNKRMLNTKWYILFQKTTMLLRVIVNLACIKKVTLPKVLSSVVEFKEILCDKLKIDQNFVIQYEDPNFDGQLCNLRNIEELPSEKVTLNIIWETAAVAEPTRNESTGSETDFTLNTASISSNLSSPSSSTVREERWPRVFLIPNFSYDVEFRLRKANEVYEKQNTTIDVTRDIKIEILEKLAETMYSFKAFPSDSEIEQVALALVSRHPCLRELGCDTGLKFKMGNYRQNLRNAGCSELDNKRDDGSRVPHKKPRRSEINFLPDNPVGLDDAALEHERDQPELEVKKRNMDMTKLNTKMESTFPLRRKEIVNEQPLVSVIKERWPGLFLEEQVCAEFQRITCVDLKTAFMRALNKYSNALIKMYRSKSKDLGDDMKRILDHFDEQTTDILSHRHATALRGLHLYLRDRDAISKTCLDTDLEETYTRGVKLGILEVTEDDISQTKKKCLNYSIILEGTVVMEDLPDFPTAFMVLFGLLYALNIEYSKGLKYTFEAVQNIFVGWGQKCTNRVQSLNNKLLTV</sequence>
<feature type="compositionally biased region" description="Basic and acidic residues" evidence="1">
    <location>
        <begin position="243"/>
        <end position="252"/>
    </location>
</feature>
<dbReference type="Proteomes" id="UP001108240">
    <property type="component" value="Unplaced"/>
</dbReference>
<dbReference type="PANTHER" id="PTHR31025">
    <property type="entry name" value="SI:CH211-196P9.1-RELATED"/>
    <property type="match status" value="1"/>
</dbReference>
<dbReference type="Ensembl" id="ENSCCRT00000139074.1">
    <property type="protein sequence ID" value="ENSCCRP00000163983.1"/>
    <property type="gene ID" value="ENSCCRG00000060816.1"/>
</dbReference>
<reference evidence="2" key="1">
    <citation type="submission" date="2025-08" db="UniProtKB">
        <authorList>
            <consortium name="Ensembl"/>
        </authorList>
    </citation>
    <scope>IDENTIFICATION</scope>
</reference>
<feature type="region of interest" description="Disordered" evidence="1">
    <location>
        <begin position="242"/>
        <end position="261"/>
    </location>
</feature>
<dbReference type="AlphaFoldDB" id="A0A9J8C4G9"/>
<dbReference type="GeneTree" id="ENSGT00950000182912"/>
<reference evidence="2" key="2">
    <citation type="submission" date="2025-09" db="UniProtKB">
        <authorList>
            <consortium name="Ensembl"/>
        </authorList>
    </citation>
    <scope>IDENTIFICATION</scope>
</reference>
<organism evidence="2 3">
    <name type="scientific">Cyprinus carpio carpio</name>
    <dbReference type="NCBI Taxonomy" id="630221"/>
    <lineage>
        <taxon>Eukaryota</taxon>
        <taxon>Metazoa</taxon>
        <taxon>Chordata</taxon>
        <taxon>Craniata</taxon>
        <taxon>Vertebrata</taxon>
        <taxon>Euteleostomi</taxon>
        <taxon>Actinopterygii</taxon>
        <taxon>Neopterygii</taxon>
        <taxon>Teleostei</taxon>
        <taxon>Ostariophysi</taxon>
        <taxon>Cypriniformes</taxon>
        <taxon>Cyprinidae</taxon>
        <taxon>Cyprininae</taxon>
        <taxon>Cyprinus</taxon>
    </lineage>
</organism>
<evidence type="ECO:0000313" key="3">
    <source>
        <dbReference type="Proteomes" id="UP001108240"/>
    </source>
</evidence>